<dbReference type="Proteomes" id="UP000049222">
    <property type="component" value="Unassembled WGS sequence"/>
</dbReference>
<dbReference type="RefSeq" id="WP_055083475.1">
    <property type="nucleotide sequence ID" value="NZ_CXSU01000011.1"/>
</dbReference>
<evidence type="ECO:0000313" key="2">
    <source>
        <dbReference type="Proteomes" id="UP000049222"/>
    </source>
</evidence>
<sequence length="123" mass="12830">MGHPQQAVAAYAALDASMLSPGRAEALVFAKVTRRLEQVFSADNTSYVARISALHDNRRLWQSAAIACADDANAMSDALRADLISLAAFVDRTTSGVLGGSAEPSILVEINRRVAAGLSAGSV</sequence>
<keyword evidence="1" id="KW-0282">Flagellum</keyword>
<dbReference type="AlphaFoldDB" id="A0A0M6YFJ6"/>
<dbReference type="Pfam" id="PF07309">
    <property type="entry name" value="FlaF"/>
    <property type="match status" value="1"/>
</dbReference>
<organism evidence="1 2">
    <name type="scientific">Jannaschia donghaensis</name>
    <dbReference type="NCBI Taxonomy" id="420998"/>
    <lineage>
        <taxon>Bacteria</taxon>
        <taxon>Pseudomonadati</taxon>
        <taxon>Pseudomonadota</taxon>
        <taxon>Alphaproteobacteria</taxon>
        <taxon>Rhodobacterales</taxon>
        <taxon>Roseobacteraceae</taxon>
        <taxon>Jannaschia</taxon>
    </lineage>
</organism>
<dbReference type="STRING" id="420998.JDO7802_01118"/>
<keyword evidence="1" id="KW-0969">Cilium</keyword>
<dbReference type="InterPro" id="IPR010845">
    <property type="entry name" value="FlaF"/>
</dbReference>
<accession>A0A0M6YFJ6</accession>
<gene>
    <name evidence="1" type="ORF">JDO7802_01118</name>
</gene>
<name>A0A0M6YFJ6_9RHOB</name>
<keyword evidence="2" id="KW-1185">Reference proteome</keyword>
<evidence type="ECO:0000313" key="1">
    <source>
        <dbReference type="EMBL" id="CTQ49108.1"/>
    </source>
</evidence>
<dbReference type="NCBIfam" id="NF009435">
    <property type="entry name" value="PRK12794.1"/>
    <property type="match status" value="1"/>
</dbReference>
<dbReference type="GO" id="GO:0044781">
    <property type="term" value="P:bacterial-type flagellum organization"/>
    <property type="evidence" value="ECO:0007669"/>
    <property type="project" value="InterPro"/>
</dbReference>
<dbReference type="EMBL" id="CXSU01000011">
    <property type="protein sequence ID" value="CTQ49108.1"/>
    <property type="molecule type" value="Genomic_DNA"/>
</dbReference>
<reference evidence="1 2" key="1">
    <citation type="submission" date="2015-07" db="EMBL/GenBank/DDBJ databases">
        <authorList>
            <person name="Noorani M."/>
        </authorList>
    </citation>
    <scope>NUCLEOTIDE SEQUENCE [LARGE SCALE GENOMIC DNA]</scope>
    <source>
        <strain evidence="1 2">CECT 7802</strain>
    </source>
</reference>
<dbReference type="OrthoDB" id="9808944at2"/>
<keyword evidence="1" id="KW-0966">Cell projection</keyword>
<protein>
    <submittedName>
        <fullName evidence="1">Flagellar biosynthesis regulatory protein FlaF</fullName>
    </submittedName>
</protein>
<proteinExistence type="predicted"/>